<name>A0ABW5XLP8_9SPHI</name>
<dbReference type="SUPFAM" id="SSF56300">
    <property type="entry name" value="Metallo-dependent phosphatases"/>
    <property type="match status" value="1"/>
</dbReference>
<dbReference type="Proteomes" id="UP001597601">
    <property type="component" value="Unassembled WGS sequence"/>
</dbReference>
<dbReference type="EMBL" id="JBHUON010000001">
    <property type="protein sequence ID" value="MFD2863053.1"/>
    <property type="molecule type" value="Genomic_DNA"/>
</dbReference>
<dbReference type="RefSeq" id="WP_377121928.1">
    <property type="nucleotide sequence ID" value="NZ_JBHUON010000001.1"/>
</dbReference>
<protein>
    <submittedName>
        <fullName evidence="5">Metallophosphoesterase</fullName>
    </submittedName>
</protein>
<organism evidence="5 6">
    <name type="scientific">Mucilaginibacter antarcticus</name>
    <dbReference type="NCBI Taxonomy" id="1855725"/>
    <lineage>
        <taxon>Bacteria</taxon>
        <taxon>Pseudomonadati</taxon>
        <taxon>Bacteroidota</taxon>
        <taxon>Sphingobacteriia</taxon>
        <taxon>Sphingobacteriales</taxon>
        <taxon>Sphingobacteriaceae</taxon>
        <taxon>Mucilaginibacter</taxon>
    </lineage>
</organism>
<dbReference type="Gene3D" id="3.60.21.10">
    <property type="match status" value="1"/>
</dbReference>
<feature type="transmembrane region" description="Helical" evidence="3">
    <location>
        <begin position="6"/>
        <end position="30"/>
    </location>
</feature>
<evidence type="ECO:0000256" key="1">
    <source>
        <dbReference type="ARBA" id="ARBA00022723"/>
    </source>
</evidence>
<evidence type="ECO:0000313" key="5">
    <source>
        <dbReference type="EMBL" id="MFD2863053.1"/>
    </source>
</evidence>
<feature type="domain" description="Calcineurin-like phosphoesterase" evidence="4">
    <location>
        <begin position="172"/>
        <end position="355"/>
    </location>
</feature>
<comment type="caution">
    <text evidence="5">The sequence shown here is derived from an EMBL/GenBank/DDBJ whole genome shotgun (WGS) entry which is preliminary data.</text>
</comment>
<dbReference type="InterPro" id="IPR004843">
    <property type="entry name" value="Calcineurin-like_PHP"/>
</dbReference>
<keyword evidence="3" id="KW-0812">Transmembrane</keyword>
<proteinExistence type="predicted"/>
<evidence type="ECO:0000259" key="4">
    <source>
        <dbReference type="Pfam" id="PF00149"/>
    </source>
</evidence>
<evidence type="ECO:0000256" key="2">
    <source>
        <dbReference type="ARBA" id="ARBA00022801"/>
    </source>
</evidence>
<feature type="transmembrane region" description="Helical" evidence="3">
    <location>
        <begin position="42"/>
        <end position="64"/>
    </location>
</feature>
<feature type="transmembrane region" description="Helical" evidence="3">
    <location>
        <begin position="70"/>
        <end position="92"/>
    </location>
</feature>
<keyword evidence="1" id="KW-0479">Metal-binding</keyword>
<dbReference type="PANTHER" id="PTHR31302">
    <property type="entry name" value="TRANSMEMBRANE PROTEIN WITH METALLOPHOSPHOESTERASE DOMAIN-RELATED"/>
    <property type="match status" value="1"/>
</dbReference>
<keyword evidence="3" id="KW-1133">Transmembrane helix</keyword>
<keyword evidence="3" id="KW-0472">Membrane</keyword>
<feature type="transmembrane region" description="Helical" evidence="3">
    <location>
        <begin position="126"/>
        <end position="151"/>
    </location>
</feature>
<sequence length="425" mass="47995">MQSQLFTIILLGLGLILFDQYLFGGFVAAFKKTRWANHPLFKIAYTLFSLVLITGTICSIYLNLPVGVRAGFLMLFFVLMVVKVTFFFFVVADDIRRISIHSKKVSPQKKAVPATAKADNMPRSEFLMRAGLIAGAVPLASIGIGIVAGAYDYRIRKQNLYLPNLPKAFDGMTVGQISDVHSGSFYNKKAVVGGIDMLLGQKPDVIFFTGDLVNERSEEMNGYQDVFSKVKAPLGVYSIFGNHDYGDYYKKWPSPAHKAKNLQDLVVTHKNMGWDLLRNENRRLKVNGEEIAILGCENWGELTRFPKYGKMEPTLKGTEELPVRLLLSHDPSHWQTEILPHYPQIDAMFSGHTHGMQFGVRAEHFQWSPVEYVYKEWAGLYHEKHQQLYVNVGYGFLGFPGRVGILPEITIFTLRAAYDPLLQKG</sequence>
<dbReference type="Pfam" id="PF00149">
    <property type="entry name" value="Metallophos"/>
    <property type="match status" value="1"/>
</dbReference>
<keyword evidence="2" id="KW-0378">Hydrolase</keyword>
<dbReference type="PANTHER" id="PTHR31302:SF31">
    <property type="entry name" value="PHOSPHODIESTERASE YAEI"/>
    <property type="match status" value="1"/>
</dbReference>
<reference evidence="6" key="1">
    <citation type="journal article" date="2019" name="Int. J. Syst. Evol. Microbiol.">
        <title>The Global Catalogue of Microorganisms (GCM) 10K type strain sequencing project: providing services to taxonomists for standard genome sequencing and annotation.</title>
        <authorList>
            <consortium name="The Broad Institute Genomics Platform"/>
            <consortium name="The Broad Institute Genome Sequencing Center for Infectious Disease"/>
            <person name="Wu L."/>
            <person name="Ma J."/>
        </authorList>
    </citation>
    <scope>NUCLEOTIDE SEQUENCE [LARGE SCALE GENOMIC DNA]</scope>
    <source>
        <strain evidence="6">KCTC 52232</strain>
    </source>
</reference>
<keyword evidence="6" id="KW-1185">Reference proteome</keyword>
<dbReference type="InterPro" id="IPR051158">
    <property type="entry name" value="Metallophosphoesterase_sf"/>
</dbReference>
<dbReference type="InterPro" id="IPR029052">
    <property type="entry name" value="Metallo-depent_PP-like"/>
</dbReference>
<evidence type="ECO:0000313" key="6">
    <source>
        <dbReference type="Proteomes" id="UP001597601"/>
    </source>
</evidence>
<evidence type="ECO:0000256" key="3">
    <source>
        <dbReference type="SAM" id="Phobius"/>
    </source>
</evidence>
<accession>A0ABW5XLP8</accession>
<gene>
    <name evidence="5" type="ORF">ACFSYC_00015</name>
</gene>